<dbReference type="Pfam" id="PF04707">
    <property type="entry name" value="PRELI"/>
    <property type="match status" value="1"/>
</dbReference>
<dbReference type="Proteomes" id="UP000694851">
    <property type="component" value="Unplaced"/>
</dbReference>
<feature type="domain" description="PRELI/MSF1" evidence="1">
    <location>
        <begin position="1"/>
        <end position="137"/>
    </location>
</feature>
<dbReference type="RefSeq" id="XP_019500076.1">
    <property type="nucleotide sequence ID" value="XM_019644531.1"/>
</dbReference>
<evidence type="ECO:0000313" key="3">
    <source>
        <dbReference type="RefSeq" id="XP_019500076.1"/>
    </source>
</evidence>
<dbReference type="OrthoDB" id="407630at2759"/>
<gene>
    <name evidence="3" type="primary">LOC109383790</name>
</gene>
<reference evidence="3" key="1">
    <citation type="submission" date="2025-08" db="UniProtKB">
        <authorList>
            <consortium name="RefSeq"/>
        </authorList>
    </citation>
    <scope>IDENTIFICATION</scope>
    <source>
        <tissue evidence="3">Muscle</tissue>
    </source>
</reference>
<dbReference type="GO" id="GO:0005758">
    <property type="term" value="C:mitochondrial intermembrane space"/>
    <property type="evidence" value="ECO:0007669"/>
    <property type="project" value="InterPro"/>
</dbReference>
<dbReference type="KEGG" id="hai:109383790"/>
<dbReference type="AlphaFoldDB" id="A0A8B7RGA1"/>
<accession>A0A8B7RGA1</accession>
<evidence type="ECO:0000313" key="2">
    <source>
        <dbReference type="Proteomes" id="UP000694851"/>
    </source>
</evidence>
<organism evidence="2 3">
    <name type="scientific">Hipposideros armiger</name>
    <name type="common">Great Himalayan leaf-nosed bat</name>
    <dbReference type="NCBI Taxonomy" id="186990"/>
    <lineage>
        <taxon>Eukaryota</taxon>
        <taxon>Metazoa</taxon>
        <taxon>Chordata</taxon>
        <taxon>Craniata</taxon>
        <taxon>Vertebrata</taxon>
        <taxon>Euteleostomi</taxon>
        <taxon>Mammalia</taxon>
        <taxon>Eutheria</taxon>
        <taxon>Laurasiatheria</taxon>
        <taxon>Chiroptera</taxon>
        <taxon>Yinpterochiroptera</taxon>
        <taxon>Rhinolophoidea</taxon>
        <taxon>Hipposideridae</taxon>
        <taxon>Hipposideros</taxon>
    </lineage>
</organism>
<dbReference type="InterPro" id="IPR006797">
    <property type="entry name" value="PRELI/MSF1_dom"/>
</dbReference>
<dbReference type="PANTHER" id="PTHR11158">
    <property type="entry name" value="MSF1/PX19 RELATED"/>
    <property type="match status" value="1"/>
</dbReference>
<sequence length="159" mass="17287">MTTSEHVFDHPREIVTAAAMQKYPNPMNPRVAEVLGRHIDPSGKLHSHRLSTVWGLPSIAKSLSLTNMISVNETFIYKSHPQGPEKTVLTQGTIITMKGVSLSSYLEGLRASAIFSSANKGREAMEWVTHKLNAETEGLTVSARGSIRTPMSAAAFVGK</sequence>
<name>A0A8B7RGA1_HIPAR</name>
<dbReference type="GeneID" id="109383790"/>
<dbReference type="PROSITE" id="PS50904">
    <property type="entry name" value="PRELI_MSF1"/>
    <property type="match status" value="1"/>
</dbReference>
<dbReference type="InterPro" id="IPR037365">
    <property type="entry name" value="Slowmo/Ups"/>
</dbReference>
<keyword evidence="2" id="KW-1185">Reference proteome</keyword>
<evidence type="ECO:0000259" key="1">
    <source>
        <dbReference type="PROSITE" id="PS50904"/>
    </source>
</evidence>
<proteinExistence type="predicted"/>
<protein>
    <submittedName>
        <fullName evidence="3">PRELI domain containing protein 3B-like</fullName>
    </submittedName>
</protein>